<sequence length="10" mass="980">MEQSGLGTAS</sequence>
<evidence type="ECO:0000313" key="2">
    <source>
        <dbReference type="Proteomes" id="UP000265520"/>
    </source>
</evidence>
<name>A0A392UC41_9FABA</name>
<reference evidence="1 2" key="1">
    <citation type="journal article" date="2018" name="Front. Plant Sci.">
        <title>Red Clover (Trifolium pratense) and Zigzag Clover (T. medium) - A Picture of Genomic Similarities and Differences.</title>
        <authorList>
            <person name="Dluhosova J."/>
            <person name="Istvanek J."/>
            <person name="Nedelnik J."/>
            <person name="Repkova J."/>
        </authorList>
    </citation>
    <scope>NUCLEOTIDE SEQUENCE [LARGE SCALE GENOMIC DNA]</scope>
    <source>
        <strain evidence="2">cv. 10/8</strain>
        <tissue evidence="1">Leaf</tissue>
    </source>
</reference>
<evidence type="ECO:0000313" key="1">
    <source>
        <dbReference type="EMBL" id="MCI69295.1"/>
    </source>
</evidence>
<proteinExistence type="predicted"/>
<dbReference type="Proteomes" id="UP000265520">
    <property type="component" value="Unassembled WGS sequence"/>
</dbReference>
<dbReference type="EMBL" id="LXQA010753260">
    <property type="protein sequence ID" value="MCI69295.1"/>
    <property type="molecule type" value="Genomic_DNA"/>
</dbReference>
<organism evidence="1 2">
    <name type="scientific">Trifolium medium</name>
    <dbReference type="NCBI Taxonomy" id="97028"/>
    <lineage>
        <taxon>Eukaryota</taxon>
        <taxon>Viridiplantae</taxon>
        <taxon>Streptophyta</taxon>
        <taxon>Embryophyta</taxon>
        <taxon>Tracheophyta</taxon>
        <taxon>Spermatophyta</taxon>
        <taxon>Magnoliopsida</taxon>
        <taxon>eudicotyledons</taxon>
        <taxon>Gunneridae</taxon>
        <taxon>Pentapetalae</taxon>
        <taxon>rosids</taxon>
        <taxon>fabids</taxon>
        <taxon>Fabales</taxon>
        <taxon>Fabaceae</taxon>
        <taxon>Papilionoideae</taxon>
        <taxon>50 kb inversion clade</taxon>
        <taxon>NPAAA clade</taxon>
        <taxon>Hologalegina</taxon>
        <taxon>IRL clade</taxon>
        <taxon>Trifolieae</taxon>
        <taxon>Trifolium</taxon>
    </lineage>
</organism>
<keyword evidence="2" id="KW-1185">Reference proteome</keyword>
<feature type="non-terminal residue" evidence="1">
    <location>
        <position position="10"/>
    </location>
</feature>
<comment type="caution">
    <text evidence="1">The sequence shown here is derived from an EMBL/GenBank/DDBJ whole genome shotgun (WGS) entry which is preliminary data.</text>
</comment>
<protein>
    <submittedName>
        <fullName evidence="1">Uncharacterized protein</fullName>
    </submittedName>
</protein>
<accession>A0A392UC41</accession>